<keyword evidence="2" id="KW-1185">Reference proteome</keyword>
<accession>A0A8T2PCE5</accession>
<gene>
    <name evidence="1" type="ORF">JZ751_026538</name>
</gene>
<dbReference type="Proteomes" id="UP000824540">
    <property type="component" value="Unassembled WGS sequence"/>
</dbReference>
<organism evidence="1 2">
    <name type="scientific">Albula glossodonta</name>
    <name type="common">roundjaw bonefish</name>
    <dbReference type="NCBI Taxonomy" id="121402"/>
    <lineage>
        <taxon>Eukaryota</taxon>
        <taxon>Metazoa</taxon>
        <taxon>Chordata</taxon>
        <taxon>Craniata</taxon>
        <taxon>Vertebrata</taxon>
        <taxon>Euteleostomi</taxon>
        <taxon>Actinopterygii</taxon>
        <taxon>Neopterygii</taxon>
        <taxon>Teleostei</taxon>
        <taxon>Albuliformes</taxon>
        <taxon>Albulidae</taxon>
        <taxon>Albula</taxon>
    </lineage>
</organism>
<evidence type="ECO:0000313" key="1">
    <source>
        <dbReference type="EMBL" id="KAG9350185.1"/>
    </source>
</evidence>
<evidence type="ECO:0000313" key="2">
    <source>
        <dbReference type="Proteomes" id="UP000824540"/>
    </source>
</evidence>
<feature type="non-terminal residue" evidence="1">
    <location>
        <position position="269"/>
    </location>
</feature>
<dbReference type="AlphaFoldDB" id="A0A8T2PCE5"/>
<protein>
    <submittedName>
        <fullName evidence="1">Uncharacterized protein</fullName>
    </submittedName>
</protein>
<reference evidence="1" key="1">
    <citation type="thesis" date="2021" institute="BYU ScholarsArchive" country="Provo, UT, USA">
        <title>Applications of and Algorithms for Genome Assembly and Genomic Analyses with an Emphasis on Marine Teleosts.</title>
        <authorList>
            <person name="Pickett B.D."/>
        </authorList>
    </citation>
    <scope>NUCLEOTIDE SEQUENCE</scope>
    <source>
        <strain evidence="1">HI-2016</strain>
    </source>
</reference>
<sequence>MAQGEAVWLSHPLQRALLEQIGQGAVGRGAAPHGHLMLMCVCDMGSHSAMTGQQGTLIFPVFQYSPSVSTFEASSMLECGKGIEWQDVWRGGTPGGEDIIPPLSEQHLPGRGGCAALGVISELRALADSLRGLTWKACFGALNLNEGGPFWAGTGDGQNGGDEDTGHATNDLFCFRLSSPAADQRREQKGAGGKLVHRQRLKLLKELRALMLAWGRRGEELPGRLLEALVSNSRLQPHAPSARIPQSMLPKSRANMDLFTRAKAGKQGT</sequence>
<proteinExistence type="predicted"/>
<comment type="caution">
    <text evidence="1">The sequence shown here is derived from an EMBL/GenBank/DDBJ whole genome shotgun (WGS) entry which is preliminary data.</text>
</comment>
<dbReference type="EMBL" id="JAFBMS010000008">
    <property type="protein sequence ID" value="KAG9350185.1"/>
    <property type="molecule type" value="Genomic_DNA"/>
</dbReference>
<name>A0A8T2PCE5_9TELE</name>